<accession>A0A2S9IIK4</accession>
<protein>
    <recommendedName>
        <fullName evidence="4">DUF3426 domain-containing protein</fullName>
    </recommendedName>
</protein>
<keyword evidence="1" id="KW-0812">Transmembrane</keyword>
<feature type="non-terminal residue" evidence="2">
    <location>
        <position position="1"/>
    </location>
</feature>
<evidence type="ECO:0008006" key="4">
    <source>
        <dbReference type="Google" id="ProtNLM"/>
    </source>
</evidence>
<comment type="caution">
    <text evidence="2">The sequence shown here is derived from an EMBL/GenBank/DDBJ whole genome shotgun (WGS) entry which is preliminary data.</text>
</comment>
<evidence type="ECO:0000313" key="3">
    <source>
        <dbReference type="Proteomes" id="UP000239434"/>
    </source>
</evidence>
<evidence type="ECO:0000313" key="2">
    <source>
        <dbReference type="EMBL" id="PRD40349.1"/>
    </source>
</evidence>
<evidence type="ECO:0000256" key="1">
    <source>
        <dbReference type="SAM" id="Phobius"/>
    </source>
</evidence>
<keyword evidence="1" id="KW-1133">Transmembrane helix</keyword>
<proteinExistence type="predicted"/>
<keyword evidence="1" id="KW-0472">Membrane</keyword>
<dbReference type="AlphaFoldDB" id="A0A2S9IIK4"/>
<dbReference type="EMBL" id="PVBR01000098">
    <property type="protein sequence ID" value="PRD40349.1"/>
    <property type="molecule type" value="Genomic_DNA"/>
</dbReference>
<organism evidence="2 3">
    <name type="scientific">Phyllobacterium phragmitis</name>
    <dbReference type="NCBI Taxonomy" id="2670329"/>
    <lineage>
        <taxon>Bacteria</taxon>
        <taxon>Pseudomonadati</taxon>
        <taxon>Pseudomonadota</taxon>
        <taxon>Alphaproteobacteria</taxon>
        <taxon>Hyphomicrobiales</taxon>
        <taxon>Phyllobacteriaceae</taxon>
        <taxon>Phyllobacterium</taxon>
    </lineage>
</organism>
<keyword evidence="3" id="KW-1185">Reference proteome</keyword>
<name>A0A2S9IIK4_9HYPH</name>
<sequence>PPLPVLLEPDHLSILKTGTRNGFAPAAAGLPGASYWVLVLLAAFGAFWMSGGHVLAKRILAKDWQATSAIPAGMKLSDVSMYIEAHGGSDVLFVAATVRNEGTRRDRAPELAITIKDRTGMKRDYYLGTKGRIIAPGESLAFSSRLPAPKDR</sequence>
<dbReference type="Proteomes" id="UP000239434">
    <property type="component" value="Unassembled WGS sequence"/>
</dbReference>
<reference evidence="2 3" key="1">
    <citation type="submission" date="2018-02" db="EMBL/GenBank/DDBJ databases">
        <title>The draft genome of Phyllobacterium sp. 1N-3.</title>
        <authorList>
            <person name="Liu L."/>
            <person name="Li L."/>
            <person name="Zhang X."/>
            <person name="Wang T."/>
            <person name="Liang L."/>
        </authorList>
    </citation>
    <scope>NUCLEOTIDE SEQUENCE [LARGE SCALE GENOMIC DNA]</scope>
    <source>
        <strain evidence="2 3">1N-3</strain>
    </source>
</reference>
<gene>
    <name evidence="2" type="ORF">C5748_27510</name>
</gene>
<feature type="transmembrane region" description="Helical" evidence="1">
    <location>
        <begin position="35"/>
        <end position="56"/>
    </location>
</feature>
<feature type="non-terminal residue" evidence="2">
    <location>
        <position position="152"/>
    </location>
</feature>